<comment type="similarity">
    <text evidence="1">Belongs to the SIMIBI class G3E GTPase family. ArgK/MeaB subfamily.</text>
</comment>
<dbReference type="GO" id="GO:0005525">
    <property type="term" value="F:GTP binding"/>
    <property type="evidence" value="ECO:0007669"/>
    <property type="project" value="UniProtKB-KW"/>
</dbReference>
<dbReference type="CDD" id="cd03114">
    <property type="entry name" value="MMAA-like"/>
    <property type="match status" value="1"/>
</dbReference>
<proteinExistence type="inferred from homology"/>
<organism evidence="7 8">
    <name type="scientific">Mesorhizobium plurifarium</name>
    <dbReference type="NCBI Taxonomy" id="69974"/>
    <lineage>
        <taxon>Bacteria</taxon>
        <taxon>Pseudomonadati</taxon>
        <taxon>Pseudomonadota</taxon>
        <taxon>Alphaproteobacteria</taxon>
        <taxon>Hyphomicrobiales</taxon>
        <taxon>Phyllobacteriaceae</taxon>
        <taxon>Mesorhizobium</taxon>
    </lineage>
</organism>
<dbReference type="PANTHER" id="PTHR43087">
    <property type="entry name" value="LYSINE/ARGININE/ORNITHINE TRANSPORT SYSTEM KINASE"/>
    <property type="match status" value="1"/>
</dbReference>
<dbReference type="InterPro" id="IPR003593">
    <property type="entry name" value="AAA+_ATPase"/>
</dbReference>
<dbReference type="InterPro" id="IPR027417">
    <property type="entry name" value="P-loop_NTPase"/>
</dbReference>
<keyword evidence="4" id="KW-0342">GTP-binding</keyword>
<evidence type="ECO:0000256" key="2">
    <source>
        <dbReference type="ARBA" id="ARBA00022741"/>
    </source>
</evidence>
<dbReference type="NCBIfam" id="TIGR00750">
    <property type="entry name" value="lao"/>
    <property type="match status" value="1"/>
</dbReference>
<sequence>MTLSMPSRPVKRAAYRPSIELVPEILAGNVAAIARMITRAEAGYPEAAPALAEIYRHTGKAHVVGITGVPGAGKSTLVSSLIRAFAAEGHKVGVVAVDPSSPFSGGAILGDRVRMSEAASSSQAFVRSMATRGHLGGLARSTLQAVDVLDAAGYSPIIIETVGVGQDEVEVVTAAHSIVVLSAPGLGDDIQAIKAGILEIADIHAVSKADKPEAAATVSALRGMMTLGSERMESKWTPPVLPVSAVSGERLGELKDAISRHWGHLRDSGELAERQRGICRTRILGAAKYLFQRKFDERADEIGEHIQAVVNRDMDPAGAARLLLGWTDEGQAT</sequence>
<dbReference type="EMBL" id="CCND01000023">
    <property type="protein sequence ID" value="CDX60500.1"/>
    <property type="molecule type" value="Genomic_DNA"/>
</dbReference>
<dbReference type="SUPFAM" id="SSF52540">
    <property type="entry name" value="P-loop containing nucleoside triphosphate hydrolases"/>
    <property type="match status" value="1"/>
</dbReference>
<dbReference type="EC" id="3.6.-.-" evidence="7"/>
<dbReference type="Proteomes" id="UP000182888">
    <property type="component" value="Unassembled WGS sequence"/>
</dbReference>
<reference evidence="8" key="1">
    <citation type="submission" date="2014-08" db="EMBL/GenBank/DDBJ databases">
        <authorList>
            <person name="Edwards T."/>
        </authorList>
    </citation>
    <scope>NUCLEOTIDE SEQUENCE [LARGE SCALE GENOMIC DNA]</scope>
</reference>
<feature type="domain" description="AAA+ ATPase" evidence="6">
    <location>
        <begin position="60"/>
        <end position="204"/>
    </location>
</feature>
<dbReference type="GO" id="GO:0003924">
    <property type="term" value="F:GTPase activity"/>
    <property type="evidence" value="ECO:0007669"/>
    <property type="project" value="InterPro"/>
</dbReference>
<dbReference type="PANTHER" id="PTHR43087:SF1">
    <property type="entry name" value="LAO_AO TRANSPORT SYSTEM ATPASE"/>
    <property type="match status" value="1"/>
</dbReference>
<dbReference type="InterPro" id="IPR005129">
    <property type="entry name" value="GTPase_ArgK"/>
</dbReference>
<dbReference type="SMART" id="SM00382">
    <property type="entry name" value="AAA"/>
    <property type="match status" value="1"/>
</dbReference>
<evidence type="ECO:0000259" key="6">
    <source>
        <dbReference type="SMART" id="SM00382"/>
    </source>
</evidence>
<evidence type="ECO:0000313" key="7">
    <source>
        <dbReference type="EMBL" id="CDX60500.1"/>
    </source>
</evidence>
<name>A0A0K2W3A4_MESPL</name>
<evidence type="ECO:0000256" key="1">
    <source>
        <dbReference type="ARBA" id="ARBA00009625"/>
    </source>
</evidence>
<gene>
    <name evidence="7" type="ORF">MPL1032_30305</name>
</gene>
<dbReference type="Pfam" id="PF03308">
    <property type="entry name" value="MeaB"/>
    <property type="match status" value="1"/>
</dbReference>
<accession>A0A0K2W3A4</accession>
<evidence type="ECO:0000256" key="3">
    <source>
        <dbReference type="ARBA" id="ARBA00022801"/>
    </source>
</evidence>
<dbReference type="InterPro" id="IPR052040">
    <property type="entry name" value="GTPase/Isobutyryl-CoA_mutase"/>
</dbReference>
<evidence type="ECO:0000256" key="5">
    <source>
        <dbReference type="ARBA" id="ARBA00023186"/>
    </source>
</evidence>
<evidence type="ECO:0000313" key="8">
    <source>
        <dbReference type="Proteomes" id="UP000182888"/>
    </source>
</evidence>
<keyword evidence="3 7" id="KW-0378">Hydrolase</keyword>
<dbReference type="Gene3D" id="3.40.50.300">
    <property type="entry name" value="P-loop containing nucleotide triphosphate hydrolases"/>
    <property type="match status" value="1"/>
</dbReference>
<dbReference type="AlphaFoldDB" id="A0A0K2W3A4"/>
<evidence type="ECO:0000256" key="4">
    <source>
        <dbReference type="ARBA" id="ARBA00023134"/>
    </source>
</evidence>
<keyword evidence="5" id="KW-0143">Chaperone</keyword>
<protein>
    <submittedName>
        <fullName evidence="7">Putative enzyme</fullName>
        <ecNumber evidence="7">3.6.-.-</ecNumber>
    </submittedName>
</protein>
<keyword evidence="2" id="KW-0547">Nucleotide-binding</keyword>